<dbReference type="NCBIfam" id="NF041278">
    <property type="entry name" value="CmcJ_NvfI_EfuI"/>
    <property type="match status" value="1"/>
</dbReference>
<protein>
    <recommendedName>
        <fullName evidence="5">CmcJ-like methyltransferase</fullName>
    </recommendedName>
</protein>
<evidence type="ECO:0000256" key="1">
    <source>
        <dbReference type="ARBA" id="ARBA00023002"/>
    </source>
</evidence>
<keyword evidence="1" id="KW-0560">Oxidoreductase</keyword>
<dbReference type="PANTHER" id="PTHR34598">
    <property type="entry name" value="BLL6449 PROTEIN"/>
    <property type="match status" value="1"/>
</dbReference>
<evidence type="ECO:0000256" key="2">
    <source>
        <dbReference type="ARBA" id="ARBA00023604"/>
    </source>
</evidence>
<dbReference type="PANTHER" id="PTHR34598:SF3">
    <property type="entry name" value="OXIDOREDUCTASE AN1597"/>
    <property type="match status" value="1"/>
</dbReference>
<dbReference type="Proteomes" id="UP000077248">
    <property type="component" value="Unassembled WGS sequence"/>
</dbReference>
<reference evidence="3 4" key="1">
    <citation type="submission" date="2016-05" db="EMBL/GenBank/DDBJ databases">
        <title>Comparative analysis of secretome profiles of manganese(II)-oxidizing ascomycete fungi.</title>
        <authorList>
            <consortium name="DOE Joint Genome Institute"/>
            <person name="Zeiner C.A."/>
            <person name="Purvine S.O."/>
            <person name="Zink E.M."/>
            <person name="Wu S."/>
            <person name="Pasa-Tolic L."/>
            <person name="Chaput D.L."/>
            <person name="Haridas S."/>
            <person name="Grigoriev I.V."/>
            <person name="Santelli C.M."/>
            <person name="Hansel C.M."/>
        </authorList>
    </citation>
    <scope>NUCLEOTIDE SEQUENCE [LARGE SCALE GENOMIC DNA]</scope>
    <source>
        <strain evidence="3 4">SRC1lrK2f</strain>
    </source>
</reference>
<dbReference type="GeneID" id="29115005"/>
<comment type="similarity">
    <text evidence="2">Belongs to the asaB hydroxylase/desaturase family.</text>
</comment>
<dbReference type="VEuPathDB" id="FungiDB:CC77DRAFT_1085052"/>
<accession>A0A177D315</accession>
<gene>
    <name evidence="3" type="ORF">CC77DRAFT_1085052</name>
</gene>
<evidence type="ECO:0000313" key="3">
    <source>
        <dbReference type="EMBL" id="OAG13530.1"/>
    </source>
</evidence>
<dbReference type="EMBL" id="KV441509">
    <property type="protein sequence ID" value="OAG13530.1"/>
    <property type="molecule type" value="Genomic_DNA"/>
</dbReference>
<organism evidence="3 4">
    <name type="scientific">Alternaria alternata</name>
    <name type="common">Alternaria rot fungus</name>
    <name type="synonym">Torula alternata</name>
    <dbReference type="NCBI Taxonomy" id="5599"/>
    <lineage>
        <taxon>Eukaryota</taxon>
        <taxon>Fungi</taxon>
        <taxon>Dikarya</taxon>
        <taxon>Ascomycota</taxon>
        <taxon>Pezizomycotina</taxon>
        <taxon>Dothideomycetes</taxon>
        <taxon>Pleosporomycetidae</taxon>
        <taxon>Pleosporales</taxon>
        <taxon>Pleosporineae</taxon>
        <taxon>Pleosporaceae</taxon>
        <taxon>Alternaria</taxon>
        <taxon>Alternaria sect. Alternaria</taxon>
        <taxon>Alternaria alternata complex</taxon>
    </lineage>
</organism>
<name>A0A177D315_ALTAL</name>
<dbReference type="OMA" id="QSDEEVW"/>
<sequence>MVIATLNFIKPLELYETEQPYFLNIPGSEPETQIIQTNLEYTPQDDITIEDIRGRTHEFSLEKNGFKVLKYDAEGLDQLQGSKVDTYCEEMAALVAEECNAVHAVCYDYRNDRETIDYEKDQDLGRNTAAPPVYPVHVDHTVDGGPKRIRRHLTEQEAAKYLNGGYESRIINVWRPLSHPVEDCPIAVCDASSINPCDLVAADRVTPDFRVELYYMRYNPNQRFYWLSKQATNELWMFVNYDSRNRLDLPPWMTCPHAAFLDAGARKDAPARDSIEVRVIVFNAITGIA</sequence>
<dbReference type="InterPro" id="IPR044053">
    <property type="entry name" value="AsaB-like"/>
</dbReference>
<dbReference type="KEGG" id="aalt:CC77DRAFT_1085052"/>
<keyword evidence="4" id="KW-1185">Reference proteome</keyword>
<evidence type="ECO:0000313" key="4">
    <source>
        <dbReference type="Proteomes" id="UP000077248"/>
    </source>
</evidence>
<proteinExistence type="inferred from homology"/>
<evidence type="ECO:0008006" key="5">
    <source>
        <dbReference type="Google" id="ProtNLM"/>
    </source>
</evidence>
<dbReference type="GO" id="GO:0016491">
    <property type="term" value="F:oxidoreductase activity"/>
    <property type="evidence" value="ECO:0007669"/>
    <property type="project" value="UniProtKB-KW"/>
</dbReference>
<dbReference type="AlphaFoldDB" id="A0A177D315"/>
<dbReference type="RefSeq" id="XP_018378951.1">
    <property type="nucleotide sequence ID" value="XM_018529411.1"/>
</dbReference>